<feature type="compositionally biased region" description="Acidic residues" evidence="7">
    <location>
        <begin position="184"/>
        <end position="194"/>
    </location>
</feature>
<feature type="compositionally biased region" description="Basic and acidic residues" evidence="7">
    <location>
        <begin position="133"/>
        <end position="144"/>
    </location>
</feature>
<dbReference type="CDD" id="cd03754">
    <property type="entry name" value="proteasome_alpha_type_6"/>
    <property type="match status" value="1"/>
</dbReference>
<dbReference type="PANTHER" id="PTHR11599">
    <property type="entry name" value="PROTEASOME SUBUNIT ALPHA/BETA"/>
    <property type="match status" value="1"/>
</dbReference>
<name>A0A9J8AV72_CYPCA</name>
<feature type="compositionally biased region" description="Basic and acidic residues" evidence="7">
    <location>
        <begin position="70"/>
        <end position="82"/>
    </location>
</feature>
<feature type="region of interest" description="Disordered" evidence="7">
    <location>
        <begin position="70"/>
        <end position="194"/>
    </location>
</feature>
<evidence type="ECO:0000256" key="6">
    <source>
        <dbReference type="PROSITE-ProRule" id="PRU00808"/>
    </source>
</evidence>
<dbReference type="Ensembl" id="ENSCCRT00000203923.1">
    <property type="protein sequence ID" value="ENSCCRP00000145100.1"/>
    <property type="gene ID" value="ENSCCRG00000058024.1"/>
</dbReference>
<evidence type="ECO:0000313" key="9">
    <source>
        <dbReference type="Ensembl" id="ENSCCRP00000145100.1"/>
    </source>
</evidence>
<keyword evidence="10" id="KW-1185">Reference proteome</keyword>
<feature type="signal peptide" evidence="8">
    <location>
        <begin position="1"/>
        <end position="18"/>
    </location>
</feature>
<evidence type="ECO:0000256" key="7">
    <source>
        <dbReference type="SAM" id="MobiDB-lite"/>
    </source>
</evidence>
<dbReference type="GeneTree" id="ENSGT00550000074807"/>
<keyword evidence="3" id="KW-0963">Cytoplasm</keyword>
<dbReference type="InterPro" id="IPR001353">
    <property type="entry name" value="Proteasome_sua/b"/>
</dbReference>
<evidence type="ECO:0000256" key="1">
    <source>
        <dbReference type="ARBA" id="ARBA00004123"/>
    </source>
</evidence>
<sequence length="435" mass="50668">MMRVLAFWTAACVLCARGTCVPLLDEKSADCDSDEVRPAAGCDRRETDEVLNAQERHEGLLKELQELARHEEEGEHGYTHDSWEEDEEEGAMKEQNERDLDELLQEEIQRRPDQELERKHRRNQEKEEEEKQEELQELMRKMKEEEEEEKKEEEKREMENASDEATRQFERERNEEEEERRHDEEEEEEDEDEELLEIEAELRKVAAQLHELRREYAFKAIGQSGLTTVGIRGTDCAVLLTQKKVSDSLLDASTVTNMFRLTPRIGCVMTGHYADSRSQVHRARIEAAEWKYKFGYDITVDMLCRRMADISQVYTQNAEMRPLGCCMMLISMDPQMGPMLYKCDPAGYFCGFRATSVGAKHHEASSYLEKKLKKQPDLPYDRTVEMAISCLSSVLSMDFKSTELEVSVVTKENPKFRTLSEAEIERHLVAITERE</sequence>
<dbReference type="Proteomes" id="UP001108240">
    <property type="component" value="Unplaced"/>
</dbReference>
<keyword evidence="5" id="KW-0539">Nucleus</keyword>
<dbReference type="SUPFAM" id="SSF56235">
    <property type="entry name" value="N-terminal nucleophile aminohydrolases (Ntn hydrolases)"/>
    <property type="match status" value="1"/>
</dbReference>
<keyword evidence="8" id="KW-0732">Signal</keyword>
<proteinExistence type="inferred from homology"/>
<dbReference type="InterPro" id="IPR023332">
    <property type="entry name" value="Proteasome_alpha-type"/>
</dbReference>
<dbReference type="InterPro" id="IPR034642">
    <property type="entry name" value="Proteasome_subunit_alpha6"/>
</dbReference>
<dbReference type="InterPro" id="IPR029055">
    <property type="entry name" value="Ntn_hydrolases_N"/>
</dbReference>
<evidence type="ECO:0000256" key="2">
    <source>
        <dbReference type="ARBA" id="ARBA00004496"/>
    </source>
</evidence>
<feature type="compositionally biased region" description="Basic and acidic residues" evidence="7">
    <location>
        <begin position="152"/>
        <end position="183"/>
    </location>
</feature>
<reference evidence="9" key="2">
    <citation type="submission" date="2025-09" db="UniProtKB">
        <authorList>
            <consortium name="Ensembl"/>
        </authorList>
    </citation>
    <scope>IDENTIFICATION</scope>
</reference>
<evidence type="ECO:0000256" key="3">
    <source>
        <dbReference type="ARBA" id="ARBA00022490"/>
    </source>
</evidence>
<dbReference type="GO" id="GO:0005634">
    <property type="term" value="C:nucleus"/>
    <property type="evidence" value="ECO:0007669"/>
    <property type="project" value="UniProtKB-SubCell"/>
</dbReference>
<organism evidence="9 10">
    <name type="scientific">Cyprinus carpio carpio</name>
    <dbReference type="NCBI Taxonomy" id="630221"/>
    <lineage>
        <taxon>Eukaryota</taxon>
        <taxon>Metazoa</taxon>
        <taxon>Chordata</taxon>
        <taxon>Craniata</taxon>
        <taxon>Vertebrata</taxon>
        <taxon>Euteleostomi</taxon>
        <taxon>Actinopterygii</taxon>
        <taxon>Neopterygii</taxon>
        <taxon>Teleostei</taxon>
        <taxon>Ostariophysi</taxon>
        <taxon>Cypriniformes</taxon>
        <taxon>Cyprinidae</taxon>
        <taxon>Cyprininae</taxon>
        <taxon>Cyprinus</taxon>
    </lineage>
</organism>
<evidence type="ECO:0000256" key="5">
    <source>
        <dbReference type="ARBA" id="ARBA00023242"/>
    </source>
</evidence>
<dbReference type="GO" id="GO:0005737">
    <property type="term" value="C:cytoplasm"/>
    <property type="evidence" value="ECO:0007669"/>
    <property type="project" value="UniProtKB-SubCell"/>
</dbReference>
<keyword evidence="4 6" id="KW-0647">Proteasome</keyword>
<comment type="similarity">
    <text evidence="6">Belongs to the peptidase T1A family.</text>
</comment>
<feature type="chain" id="PRO_5039908685" evidence="8">
    <location>
        <begin position="19"/>
        <end position="435"/>
    </location>
</feature>
<dbReference type="GO" id="GO:0019773">
    <property type="term" value="C:proteasome core complex, alpha-subunit complex"/>
    <property type="evidence" value="ECO:0007669"/>
    <property type="project" value="UniProtKB-UniRule"/>
</dbReference>
<reference evidence="9" key="1">
    <citation type="submission" date="2025-08" db="UniProtKB">
        <authorList>
            <consortium name="Ensembl"/>
        </authorList>
    </citation>
    <scope>IDENTIFICATION</scope>
</reference>
<dbReference type="InterPro" id="IPR050115">
    <property type="entry name" value="Proteasome_alpha"/>
</dbReference>
<dbReference type="GO" id="GO:0051603">
    <property type="term" value="P:proteolysis involved in protein catabolic process"/>
    <property type="evidence" value="ECO:0007669"/>
    <property type="project" value="InterPro"/>
</dbReference>
<evidence type="ECO:0000256" key="4">
    <source>
        <dbReference type="ARBA" id="ARBA00022942"/>
    </source>
</evidence>
<feature type="compositionally biased region" description="Basic and acidic residues" evidence="7">
    <location>
        <begin position="107"/>
        <end position="118"/>
    </location>
</feature>
<dbReference type="PROSITE" id="PS51475">
    <property type="entry name" value="PROTEASOME_ALPHA_2"/>
    <property type="match status" value="1"/>
</dbReference>
<protein>
    <submittedName>
        <fullName evidence="9">Proteasome 20S subunit alpha 6, like</fullName>
    </submittedName>
</protein>
<evidence type="ECO:0000256" key="8">
    <source>
        <dbReference type="SAM" id="SignalP"/>
    </source>
</evidence>
<accession>A0A9J8AV72</accession>
<dbReference type="Gene3D" id="3.60.20.10">
    <property type="entry name" value="Glutamine Phosphoribosylpyrophosphate, subunit 1, domain 1"/>
    <property type="match status" value="1"/>
</dbReference>
<evidence type="ECO:0000313" key="10">
    <source>
        <dbReference type="Proteomes" id="UP001108240"/>
    </source>
</evidence>
<dbReference type="Pfam" id="PF00227">
    <property type="entry name" value="Proteasome"/>
    <property type="match status" value="1"/>
</dbReference>
<dbReference type="AlphaFoldDB" id="A0A9J8AV72"/>
<comment type="subcellular location">
    <subcellularLocation>
        <location evidence="2">Cytoplasm</location>
    </subcellularLocation>
    <subcellularLocation>
        <location evidence="1">Nucleus</location>
    </subcellularLocation>
</comment>